<protein>
    <submittedName>
        <fullName evidence="1">Tll2200 protein</fullName>
    </submittedName>
</protein>
<dbReference type="SUPFAM" id="SSF55729">
    <property type="entry name" value="Acyl-CoA N-acyltransferases (Nat)"/>
    <property type="match status" value="1"/>
</dbReference>
<gene>
    <name evidence="1" type="ordered locus">tll2200</name>
</gene>
<dbReference type="InterPro" id="IPR016181">
    <property type="entry name" value="Acyl_CoA_acyltransferase"/>
</dbReference>
<evidence type="ECO:0000313" key="1">
    <source>
        <dbReference type="EMBL" id="BAC09752.1"/>
    </source>
</evidence>
<proteinExistence type="predicted"/>
<evidence type="ECO:0000313" key="2">
    <source>
        <dbReference type="Proteomes" id="UP000000440"/>
    </source>
</evidence>
<dbReference type="KEGG" id="tel:tll2200"/>
<dbReference type="eggNOG" id="COG0456">
    <property type="taxonomic scope" value="Bacteria"/>
</dbReference>
<dbReference type="Proteomes" id="UP000000440">
    <property type="component" value="Chromosome"/>
</dbReference>
<dbReference type="EnsemblBacteria" id="BAC09752">
    <property type="protein sequence ID" value="BAC09752"/>
    <property type="gene ID" value="BAC09752"/>
</dbReference>
<dbReference type="STRING" id="197221.gene:10748811"/>
<dbReference type="EMBL" id="BA000039">
    <property type="protein sequence ID" value="BAC09752.1"/>
    <property type="molecule type" value="Genomic_DNA"/>
</dbReference>
<sequence>MSLHADDPIEHNLVDLEIVPTQEEERSEPTSIFIREMGIDDLAPVFHFGEELFTSDLYPSLYRIWDEWAVIGFYNTEPEYCLVAEADSQVVGFILGTLTSSPR</sequence>
<dbReference type="Gene3D" id="3.40.630.30">
    <property type="match status" value="1"/>
</dbReference>
<dbReference type="AlphaFoldDB" id="Q8DGW2"/>
<keyword evidence="2" id="KW-1185">Reference proteome</keyword>
<dbReference type="PATRIC" id="fig|197221.4.peg.2308"/>
<reference evidence="1 2" key="1">
    <citation type="journal article" date="2002" name="DNA Res.">
        <title>Complete genome structure of the thermophilic cyanobacterium Thermosynechococcus elongatus BP-1.</title>
        <authorList>
            <person name="Nakamura Y."/>
            <person name="Kaneko T."/>
            <person name="Sato S."/>
            <person name="Ikeuchi M."/>
            <person name="Katoh H."/>
            <person name="Sasamoto S."/>
            <person name="Watanabe A."/>
            <person name="Iriguchi M."/>
            <person name="Kawashima K."/>
            <person name="Kimura T."/>
            <person name="Kishida Y."/>
            <person name="Kiyokawa C."/>
            <person name="Kohara M."/>
            <person name="Matsumoto M."/>
            <person name="Matsuno A."/>
            <person name="Nakazaki N."/>
            <person name="Shimpo S."/>
            <person name="Sugimoto M."/>
            <person name="Takeuchi C."/>
            <person name="Yamada M."/>
            <person name="Tabata S."/>
        </authorList>
    </citation>
    <scope>NUCLEOTIDE SEQUENCE [LARGE SCALE GENOMIC DNA]</scope>
    <source>
        <strain evidence="2">IAM M-273 / NIES-2133 / BP-1</strain>
    </source>
</reference>
<organism evidence="1 2">
    <name type="scientific">Thermosynechococcus vestitus (strain NIES-2133 / IAM M-273 / BP-1)</name>
    <dbReference type="NCBI Taxonomy" id="197221"/>
    <lineage>
        <taxon>Bacteria</taxon>
        <taxon>Bacillati</taxon>
        <taxon>Cyanobacteriota</taxon>
        <taxon>Cyanophyceae</taxon>
        <taxon>Acaryochloridales</taxon>
        <taxon>Thermosynechococcaceae</taxon>
        <taxon>Thermosynechococcus</taxon>
    </lineage>
</organism>
<accession>Q8DGW2</accession>
<name>Q8DGW2_THEVB</name>